<sequence length="66" mass="7262">MLSKDGVRILLSYIPTSLSSNCMAANEYNAVEKPKGFVKCRAHIWMSTGFRSHDGVGIAGPRFTLM</sequence>
<name>A0A433BB24_9FUNG</name>
<organism evidence="1 2">
    <name type="scientific">Jimgerdemannia flammicorona</name>
    <dbReference type="NCBI Taxonomy" id="994334"/>
    <lineage>
        <taxon>Eukaryota</taxon>
        <taxon>Fungi</taxon>
        <taxon>Fungi incertae sedis</taxon>
        <taxon>Mucoromycota</taxon>
        <taxon>Mucoromycotina</taxon>
        <taxon>Endogonomycetes</taxon>
        <taxon>Endogonales</taxon>
        <taxon>Endogonaceae</taxon>
        <taxon>Jimgerdemannia</taxon>
    </lineage>
</organism>
<dbReference type="Proteomes" id="UP000268093">
    <property type="component" value="Unassembled WGS sequence"/>
</dbReference>
<accession>A0A433BB24</accession>
<reference evidence="1 2" key="1">
    <citation type="journal article" date="2018" name="New Phytol.">
        <title>Phylogenomics of Endogonaceae and evolution of mycorrhizas within Mucoromycota.</title>
        <authorList>
            <person name="Chang Y."/>
            <person name="Desiro A."/>
            <person name="Na H."/>
            <person name="Sandor L."/>
            <person name="Lipzen A."/>
            <person name="Clum A."/>
            <person name="Barry K."/>
            <person name="Grigoriev I.V."/>
            <person name="Martin F.M."/>
            <person name="Stajich J.E."/>
            <person name="Smith M.E."/>
            <person name="Bonito G."/>
            <person name="Spatafora J.W."/>
        </authorList>
    </citation>
    <scope>NUCLEOTIDE SEQUENCE [LARGE SCALE GENOMIC DNA]</scope>
    <source>
        <strain evidence="1 2">GMNB39</strain>
    </source>
</reference>
<evidence type="ECO:0000313" key="1">
    <source>
        <dbReference type="EMBL" id="RUP23362.1"/>
    </source>
</evidence>
<gene>
    <name evidence="1" type="ORF">BC936DRAFT_139013</name>
</gene>
<proteinExistence type="predicted"/>
<keyword evidence="2" id="KW-1185">Reference proteome</keyword>
<dbReference type="AlphaFoldDB" id="A0A433BB24"/>
<protein>
    <submittedName>
        <fullName evidence="1">Uncharacterized protein</fullName>
    </submittedName>
</protein>
<dbReference type="EMBL" id="RBNI01014156">
    <property type="protein sequence ID" value="RUP23362.1"/>
    <property type="molecule type" value="Genomic_DNA"/>
</dbReference>
<evidence type="ECO:0000313" key="2">
    <source>
        <dbReference type="Proteomes" id="UP000268093"/>
    </source>
</evidence>
<comment type="caution">
    <text evidence="1">The sequence shown here is derived from an EMBL/GenBank/DDBJ whole genome shotgun (WGS) entry which is preliminary data.</text>
</comment>